<reference evidence="1 2" key="1">
    <citation type="journal article" date="2016" name="Nat. Commun.">
        <title>Thousands of microbial genomes shed light on interconnected biogeochemical processes in an aquifer system.</title>
        <authorList>
            <person name="Anantharaman K."/>
            <person name="Brown C.T."/>
            <person name="Hug L.A."/>
            <person name="Sharon I."/>
            <person name="Castelle C.J."/>
            <person name="Probst A.J."/>
            <person name="Thomas B.C."/>
            <person name="Singh A."/>
            <person name="Wilkins M.J."/>
            <person name="Karaoz U."/>
            <person name="Brodie E.L."/>
            <person name="Williams K.H."/>
            <person name="Hubbard S.S."/>
            <person name="Banfield J.F."/>
        </authorList>
    </citation>
    <scope>NUCLEOTIDE SEQUENCE [LARGE SCALE GENOMIC DNA]</scope>
</reference>
<protein>
    <submittedName>
        <fullName evidence="1">Uncharacterized protein</fullName>
    </submittedName>
</protein>
<name>A0A1G1KQQ7_9BACT</name>
<evidence type="ECO:0000313" key="2">
    <source>
        <dbReference type="Proteomes" id="UP000178187"/>
    </source>
</evidence>
<accession>A0A1G1KQQ7</accession>
<proteinExistence type="predicted"/>
<evidence type="ECO:0000313" key="1">
    <source>
        <dbReference type="EMBL" id="OGW95251.1"/>
    </source>
</evidence>
<comment type="caution">
    <text evidence="1">The sequence shown here is derived from an EMBL/GenBank/DDBJ whole genome shotgun (WGS) entry which is preliminary data.</text>
</comment>
<dbReference type="EMBL" id="MHFR01000068">
    <property type="protein sequence ID" value="OGW95251.1"/>
    <property type="molecule type" value="Genomic_DNA"/>
</dbReference>
<dbReference type="Proteomes" id="UP000178187">
    <property type="component" value="Unassembled WGS sequence"/>
</dbReference>
<sequence length="119" mass="13683">MNKKSIKEQLIIFFSVIFLFASIGDAKPPLDIKIKFDLKTQRVSADIVHHVSTPKTHYVYRVDILVNGLEIMKREYKEQFNHKVQKVDEIIGNVKPGDRISIIGYCILSGKVEKELVVK</sequence>
<dbReference type="AlphaFoldDB" id="A0A1G1KQQ7"/>
<gene>
    <name evidence="1" type="ORF">A3G33_04795</name>
</gene>
<organism evidence="1 2">
    <name type="scientific">Candidatus Danuiimicrobium aquiferis</name>
    <dbReference type="NCBI Taxonomy" id="1801832"/>
    <lineage>
        <taxon>Bacteria</taxon>
        <taxon>Pseudomonadati</taxon>
        <taxon>Candidatus Omnitrophota</taxon>
        <taxon>Candidatus Danuiimicrobium</taxon>
    </lineage>
</organism>